<keyword evidence="7" id="KW-1185">Reference proteome</keyword>
<dbReference type="PANTHER" id="PTHR43248">
    <property type="entry name" value="2-SUCCINYL-6-HYDROXY-2,4-CYCLOHEXADIENE-1-CARBOXYLATE SYNTHASE"/>
    <property type="match status" value="1"/>
</dbReference>
<feature type="region of interest" description="Disordered" evidence="3">
    <location>
        <begin position="349"/>
        <end position="371"/>
    </location>
</feature>
<dbReference type="Gene3D" id="3.40.50.1820">
    <property type="entry name" value="alpha/beta hydrolase"/>
    <property type="match status" value="1"/>
</dbReference>
<evidence type="ECO:0000256" key="4">
    <source>
        <dbReference type="SAM" id="SignalP"/>
    </source>
</evidence>
<evidence type="ECO:0000259" key="5">
    <source>
        <dbReference type="Pfam" id="PF08386"/>
    </source>
</evidence>
<dbReference type="PANTHER" id="PTHR43248:SF30">
    <property type="entry name" value="AB HYDROLASE-1 DOMAIN-CONTAINING PROTEIN"/>
    <property type="match status" value="1"/>
</dbReference>
<dbReference type="Proteomes" id="UP001596083">
    <property type="component" value="Unassembled WGS sequence"/>
</dbReference>
<dbReference type="InterPro" id="IPR013595">
    <property type="entry name" value="Pept_S33_TAP-like_C"/>
</dbReference>
<protein>
    <submittedName>
        <fullName evidence="6">Alpha/beta hydrolase</fullName>
    </submittedName>
</protein>
<evidence type="ECO:0000256" key="3">
    <source>
        <dbReference type="SAM" id="MobiDB-lite"/>
    </source>
</evidence>
<comment type="similarity">
    <text evidence="1">Belongs to the peptidase S33 family.</text>
</comment>
<keyword evidence="4" id="KW-0732">Signal</keyword>
<evidence type="ECO:0000313" key="7">
    <source>
        <dbReference type="Proteomes" id="UP001596083"/>
    </source>
</evidence>
<dbReference type="RefSeq" id="WP_390316143.1">
    <property type="nucleotide sequence ID" value="NZ_JBHSPB010000006.1"/>
</dbReference>
<dbReference type="InterPro" id="IPR051601">
    <property type="entry name" value="Serine_prot/Carboxylest_S33"/>
</dbReference>
<proteinExistence type="inferred from homology"/>
<dbReference type="SUPFAM" id="SSF53474">
    <property type="entry name" value="alpha/beta-Hydrolases"/>
    <property type="match status" value="1"/>
</dbReference>
<evidence type="ECO:0000313" key="6">
    <source>
        <dbReference type="EMBL" id="MFC5720948.1"/>
    </source>
</evidence>
<dbReference type="Pfam" id="PF08386">
    <property type="entry name" value="Abhydrolase_4"/>
    <property type="match status" value="1"/>
</dbReference>
<feature type="compositionally biased region" description="Pro residues" evidence="3">
    <location>
        <begin position="352"/>
        <end position="371"/>
    </location>
</feature>
<dbReference type="GO" id="GO:0016787">
    <property type="term" value="F:hydrolase activity"/>
    <property type="evidence" value="ECO:0007669"/>
    <property type="project" value="UniProtKB-KW"/>
</dbReference>
<feature type="chain" id="PRO_5047029164" evidence="4">
    <location>
        <begin position="37"/>
        <end position="511"/>
    </location>
</feature>
<feature type="domain" description="Peptidase S33 tripeptidyl aminopeptidase-like C-terminal" evidence="5">
    <location>
        <begin position="406"/>
        <end position="505"/>
    </location>
</feature>
<comment type="caution">
    <text evidence="6">The sequence shown here is derived from an EMBL/GenBank/DDBJ whole genome shotgun (WGS) entry which is preliminary data.</text>
</comment>
<feature type="signal peptide" evidence="4">
    <location>
        <begin position="1"/>
        <end position="36"/>
    </location>
</feature>
<sequence>MNDSSAIAVSAGRTRRLLAALVVAVLTVTYATQAHAAPRDRQPPGAAGAEARWTDCPDQPGLLCTTLSVPVDWQAADTQGTTSTTDAARVDLPVVKRPASDPGRRLGALVINYGGPGEAHAQQLLWDAGPFAALGERFDLVAFDTRDTLLRCGENLVVHADRMPVVLDSRTAHDERVRFNRALADSCRKASGALFDHVDAVSIARDMEALRVLLKEPQLNFYGISYGTLIGQMYAEHYPRNVRTMVLDSVVDHSLRPESLIASAAQAQEATYRAAARWCARTTSCALHGQDVDALLDRLFTAAEEGRLTDGDDPVDVNALLKRTYLGNQTEEDWPGWFSLLTSLTVHDRPVGPAPRPELPPTPGDPVPESRPTPLICADWDFGPDGPDRSAALWAAGRKAAPHTRGNTWYQEWSARCAGWPRPASNPQHAPHAPDLPPVLLVNATLDPATSHDWATGVSRQLPGSRLLTYQGAGHGILTVGGTCPAEAVSRYLTTTELPPAGATCPGVRTP</sequence>
<accession>A0ABW0Z1M7</accession>
<gene>
    <name evidence="6" type="ORF">ACFP1Z_12295</name>
</gene>
<keyword evidence="2 6" id="KW-0378">Hydrolase</keyword>
<reference evidence="7" key="1">
    <citation type="journal article" date="2019" name="Int. J. Syst. Evol. Microbiol.">
        <title>The Global Catalogue of Microorganisms (GCM) 10K type strain sequencing project: providing services to taxonomists for standard genome sequencing and annotation.</title>
        <authorList>
            <consortium name="The Broad Institute Genomics Platform"/>
            <consortium name="The Broad Institute Genome Sequencing Center for Infectious Disease"/>
            <person name="Wu L."/>
            <person name="Ma J."/>
        </authorList>
    </citation>
    <scope>NUCLEOTIDE SEQUENCE [LARGE SCALE GENOMIC DNA]</scope>
    <source>
        <strain evidence="7">CGMCC 4.7304</strain>
    </source>
</reference>
<evidence type="ECO:0000256" key="1">
    <source>
        <dbReference type="ARBA" id="ARBA00010088"/>
    </source>
</evidence>
<dbReference type="EMBL" id="JBHSPB010000006">
    <property type="protein sequence ID" value="MFC5720948.1"/>
    <property type="molecule type" value="Genomic_DNA"/>
</dbReference>
<dbReference type="InterPro" id="IPR029058">
    <property type="entry name" value="AB_hydrolase_fold"/>
</dbReference>
<evidence type="ECO:0000256" key="2">
    <source>
        <dbReference type="ARBA" id="ARBA00022801"/>
    </source>
</evidence>
<name>A0ABW0Z1M7_9ACTN</name>
<organism evidence="6 7">
    <name type="scientific">Streptomyces gamaensis</name>
    <dbReference type="NCBI Taxonomy" id="1763542"/>
    <lineage>
        <taxon>Bacteria</taxon>
        <taxon>Bacillati</taxon>
        <taxon>Actinomycetota</taxon>
        <taxon>Actinomycetes</taxon>
        <taxon>Kitasatosporales</taxon>
        <taxon>Streptomycetaceae</taxon>
        <taxon>Streptomyces</taxon>
    </lineage>
</organism>